<dbReference type="Pfam" id="PF23856">
    <property type="entry name" value="DUF7219"/>
    <property type="match status" value="1"/>
</dbReference>
<reference evidence="1" key="1">
    <citation type="submission" date="2014-11" db="EMBL/GenBank/DDBJ databases">
        <authorList>
            <person name="Malar M.C."/>
            <person name="Sen D."/>
            <person name="Tripathy S."/>
        </authorList>
    </citation>
    <scope>NUCLEOTIDE SEQUENCE</scope>
    <source>
        <strain evidence="1">BDU141951</strain>
    </source>
</reference>
<protein>
    <recommendedName>
        <fullName evidence="2">Isopropylmalate/homocitrate/citramalate synthase</fullName>
    </recommendedName>
</protein>
<evidence type="ECO:0008006" key="2">
    <source>
        <dbReference type="Google" id="ProtNLM"/>
    </source>
</evidence>
<gene>
    <name evidence="1" type="ORF">QQ91_000105</name>
</gene>
<evidence type="ECO:0000313" key="1">
    <source>
        <dbReference type="EMBL" id="NEV65515.1"/>
    </source>
</evidence>
<reference evidence="1" key="2">
    <citation type="journal article" date="2015" name="Genome Announc.">
        <title>Draft Genome Sequence of Filamentous Marine Cyanobacterium Lyngbya confervoides Strain BDU141951.</title>
        <authorList>
            <person name="Chandrababunaidu M.M."/>
            <person name="Sen D."/>
            <person name="Tripathy S."/>
        </authorList>
    </citation>
    <scope>NUCLEOTIDE SEQUENCE</scope>
    <source>
        <strain evidence="1">BDU141951</strain>
    </source>
</reference>
<organism evidence="1">
    <name type="scientific">Lyngbya confervoides BDU141951</name>
    <dbReference type="NCBI Taxonomy" id="1574623"/>
    <lineage>
        <taxon>Bacteria</taxon>
        <taxon>Bacillati</taxon>
        <taxon>Cyanobacteriota</taxon>
        <taxon>Cyanophyceae</taxon>
        <taxon>Oscillatoriophycideae</taxon>
        <taxon>Oscillatoriales</taxon>
        <taxon>Microcoleaceae</taxon>
        <taxon>Lyngbya</taxon>
    </lineage>
</organism>
<dbReference type="EMBL" id="JTHE02000002">
    <property type="protein sequence ID" value="NEV65515.1"/>
    <property type="molecule type" value="Genomic_DNA"/>
</dbReference>
<reference evidence="1" key="3">
    <citation type="submission" date="2020-02" db="EMBL/GenBank/DDBJ databases">
        <authorList>
            <person name="Sarangi A.N."/>
            <person name="Ghosh S."/>
            <person name="Mukherjee M."/>
            <person name="Tripathy S."/>
        </authorList>
    </citation>
    <scope>NUCLEOTIDE SEQUENCE</scope>
    <source>
        <strain evidence="1">BDU141951</strain>
    </source>
</reference>
<dbReference type="InterPro" id="IPR055643">
    <property type="entry name" value="DUF7219"/>
</dbReference>
<proteinExistence type="predicted"/>
<dbReference type="AlphaFoldDB" id="A0A0C1YNC3"/>
<sequence length="83" mass="9543">MTASDPHNQHFLAPQSRYYGHFSAVNLAFNAQLQEFTRRVNILCDLETGGKITPQEAFEDIKQLWQQLSDRYQALGLSERADD</sequence>
<comment type="caution">
    <text evidence="1">The sequence shown here is derived from an EMBL/GenBank/DDBJ whole genome shotgun (WGS) entry which is preliminary data.</text>
</comment>
<accession>A0A0C1YNC3</accession>
<name>A0A0C1YNC3_9CYAN</name>